<feature type="binding site" evidence="9">
    <location>
        <position position="256"/>
    </location>
    <ligand>
        <name>glycerol</name>
        <dbReference type="ChEBI" id="CHEBI:17754"/>
    </ligand>
</feature>
<evidence type="ECO:0000256" key="11">
    <source>
        <dbReference type="PIRSR" id="PIRSR000112-3"/>
    </source>
</evidence>
<dbReference type="Gene3D" id="1.20.1090.10">
    <property type="entry name" value="Dehydroquinate synthase-like - alpha domain"/>
    <property type="match status" value="1"/>
</dbReference>
<dbReference type="RefSeq" id="WP_063387244.1">
    <property type="nucleotide sequence ID" value="NZ_LVHY01000123.1"/>
</dbReference>
<dbReference type="CDD" id="cd08170">
    <property type="entry name" value="GlyDH"/>
    <property type="match status" value="1"/>
</dbReference>
<accession>A0A165YEE3</accession>
<dbReference type="NCBIfam" id="NF006941">
    <property type="entry name" value="PRK09423.1"/>
    <property type="match status" value="1"/>
</dbReference>
<keyword evidence="4 11" id="KW-0520">NAD</keyword>
<feature type="binding site" evidence="10">
    <location>
        <position position="274"/>
    </location>
    <ligand>
        <name>Zn(2+)</name>
        <dbReference type="ChEBI" id="CHEBI:29105"/>
        <note>catalytic</note>
    </ligand>
</feature>
<comment type="similarity">
    <text evidence="1">Belongs to the iron-containing alcohol dehydrogenase family.</text>
</comment>
<feature type="domain" description="Alcohol dehydrogenase iron-type/glycerol dehydrogenase GldA" evidence="12">
    <location>
        <begin position="10"/>
        <end position="156"/>
    </location>
</feature>
<feature type="binding site" evidence="10">
    <location>
        <position position="123"/>
    </location>
    <ligand>
        <name>glycerol</name>
        <dbReference type="ChEBI" id="CHEBI:17754"/>
    </ligand>
</feature>
<dbReference type="InterPro" id="IPR001670">
    <property type="entry name" value="ADH_Fe/GldA"/>
</dbReference>
<evidence type="ECO:0000256" key="3">
    <source>
        <dbReference type="ARBA" id="ARBA00023002"/>
    </source>
</evidence>
<dbReference type="PANTHER" id="PTHR43616">
    <property type="entry name" value="GLYCEROL DEHYDROGENASE"/>
    <property type="match status" value="1"/>
</dbReference>
<comment type="pathway">
    <text evidence="5">Polyol metabolism; glycerol fermentation; glycerone phosphate from glycerol (oxidative route): step 1/2.</text>
</comment>
<feature type="binding site" evidence="11">
    <location>
        <position position="133"/>
    </location>
    <ligand>
        <name>NAD(+)</name>
        <dbReference type="ChEBI" id="CHEBI:57540"/>
    </ligand>
</feature>
<dbReference type="GO" id="GO:0008888">
    <property type="term" value="F:glycerol dehydrogenase (NAD+) activity"/>
    <property type="evidence" value="ECO:0007669"/>
    <property type="project" value="UniProtKB-EC"/>
</dbReference>
<feature type="binding site" evidence="11">
    <location>
        <position position="129"/>
    </location>
    <ligand>
        <name>NAD(+)</name>
        <dbReference type="ChEBI" id="CHEBI:57540"/>
    </ligand>
</feature>
<dbReference type="Gene3D" id="3.40.50.1970">
    <property type="match status" value="1"/>
</dbReference>
<keyword evidence="9" id="KW-0862">Zinc</keyword>
<sequence length="370" mass="39531">MAAERVFISPAKYVQGKNVITKIANYLEGIGNKTVVIADEIVWKIAGHTIVNELKKGNIAAEEVVFSGEASRNEVERIANIARKAEATIVIGVGGGKTLDTAKAVADELDAYIVIVPTAASTDAPTSALSVIYSDDGVFESYRFYKKNPDLVLVDTKIIANAPPRLLASGIADALATWVEARSVIKSGGKTMAGGIPTIAAEAIAEKCEQTLFKYGKLAYESVKAKVVTPALEAVVEANTLLSGLGFESGGLAAAHAIHNGFTALEGEIHHLTHGEKVAFGTLVQLALEEHSQQEIERYIELYLSLDLPVTLEDIKLKDASREDILKVAKAATAEGETIHNAFNVTADDVADAIFAADQYAKAYKEKHRK</sequence>
<protein>
    <recommendedName>
        <fullName evidence="7">Glycerol dehydrogenase</fullName>
        <ecNumber evidence="6">1.1.1.6</ecNumber>
    </recommendedName>
</protein>
<dbReference type="InterPro" id="IPR018211">
    <property type="entry name" value="ADH_Fe_CS"/>
</dbReference>
<reference evidence="13 14" key="1">
    <citation type="submission" date="2016-04" db="EMBL/GenBank/DDBJ databases">
        <title>Draft genome sequence of Aeribacillus pallidus 8m3 from petroleum reservoir.</title>
        <authorList>
            <person name="Poltaraus A.B."/>
            <person name="Nazina T.N."/>
            <person name="Tourova T.P."/>
            <person name="Malakho S.M."/>
            <person name="Korshunova A.V."/>
            <person name="Sokolova D.S."/>
        </authorList>
    </citation>
    <scope>NUCLEOTIDE SEQUENCE [LARGE SCALE GENOMIC DNA]</scope>
    <source>
        <strain evidence="13 14">8m3</strain>
    </source>
</reference>
<feature type="binding site" evidence="11">
    <location>
        <begin position="96"/>
        <end position="100"/>
    </location>
    <ligand>
        <name>NAD(+)</name>
        <dbReference type="ChEBI" id="CHEBI:57540"/>
    </ligand>
</feature>
<proteinExistence type="inferred from homology"/>
<keyword evidence="3" id="KW-0560">Oxidoreductase</keyword>
<dbReference type="OrthoDB" id="5198708at2"/>
<keyword evidence="14" id="KW-1185">Reference proteome</keyword>
<evidence type="ECO:0000256" key="6">
    <source>
        <dbReference type="ARBA" id="ARBA00039147"/>
    </source>
</evidence>
<dbReference type="GO" id="GO:0046872">
    <property type="term" value="F:metal ion binding"/>
    <property type="evidence" value="ECO:0007669"/>
    <property type="project" value="UniProtKB-KW"/>
</dbReference>
<evidence type="ECO:0000256" key="4">
    <source>
        <dbReference type="ARBA" id="ARBA00023027"/>
    </source>
</evidence>
<organism evidence="13 14">
    <name type="scientific">Aeribacillus pallidus</name>
    <dbReference type="NCBI Taxonomy" id="33936"/>
    <lineage>
        <taxon>Bacteria</taxon>
        <taxon>Bacillati</taxon>
        <taxon>Bacillota</taxon>
        <taxon>Bacilli</taxon>
        <taxon>Bacillales</taxon>
        <taxon>Bacillaceae</taxon>
        <taxon>Aeribacillus</taxon>
    </lineage>
</organism>
<keyword evidence="2 9" id="KW-0479">Metal-binding</keyword>
<feature type="binding site" evidence="11">
    <location>
        <begin position="118"/>
        <end position="121"/>
    </location>
    <ligand>
        <name>NAD(+)</name>
        <dbReference type="ChEBI" id="CHEBI:57540"/>
    </ligand>
</feature>
<dbReference type="AlphaFoldDB" id="A0A161W1E3"/>
<dbReference type="PROSITE" id="PS00913">
    <property type="entry name" value="ADH_IRON_1"/>
    <property type="match status" value="1"/>
</dbReference>
<accession>A0A161W1E3</accession>
<gene>
    <name evidence="13" type="ORF">AZI98_05320</name>
</gene>
<feature type="binding site" evidence="11">
    <location>
        <position position="127"/>
    </location>
    <ligand>
        <name>NAD(+)</name>
        <dbReference type="ChEBI" id="CHEBI:57540"/>
    </ligand>
</feature>
<evidence type="ECO:0000256" key="7">
    <source>
        <dbReference type="ARBA" id="ARBA00040132"/>
    </source>
</evidence>
<comment type="catalytic activity">
    <reaction evidence="8">
        <text>glycerol + NAD(+) = dihydroxyacetone + NADH + H(+)</text>
        <dbReference type="Rhea" id="RHEA:13769"/>
        <dbReference type="ChEBI" id="CHEBI:15378"/>
        <dbReference type="ChEBI" id="CHEBI:16016"/>
        <dbReference type="ChEBI" id="CHEBI:17754"/>
        <dbReference type="ChEBI" id="CHEBI:57540"/>
        <dbReference type="ChEBI" id="CHEBI:57945"/>
        <dbReference type="EC" id="1.1.1.6"/>
    </reaction>
</comment>
<dbReference type="STRING" id="33936.AZI98_05320"/>
<dbReference type="InterPro" id="IPR016205">
    <property type="entry name" value="Glycerol_DH"/>
</dbReference>
<name>A0A161W1E3_9BACI</name>
<feature type="binding site" evidence="9">
    <location>
        <position position="173"/>
    </location>
    <ligand>
        <name>glycerol</name>
        <dbReference type="ChEBI" id="CHEBI:17754"/>
    </ligand>
</feature>
<dbReference type="PANTHER" id="PTHR43616:SF5">
    <property type="entry name" value="GLYCEROL DEHYDROGENASE 1"/>
    <property type="match status" value="1"/>
</dbReference>
<comment type="cofactor">
    <cofactor evidence="9">
        <name>Zn(2+)</name>
        <dbReference type="ChEBI" id="CHEBI:29105"/>
    </cofactor>
    <text evidence="9">Binds 1 zinc ion per subunit.</text>
</comment>
<evidence type="ECO:0000256" key="9">
    <source>
        <dbReference type="PIRSR" id="PIRSR000112-1"/>
    </source>
</evidence>
<dbReference type="EMBL" id="LWBR01000013">
    <property type="protein sequence ID" value="KZN96986.1"/>
    <property type="molecule type" value="Genomic_DNA"/>
</dbReference>
<dbReference type="PIRSF" id="PIRSF000112">
    <property type="entry name" value="Glycerol_dehydrogenase"/>
    <property type="match status" value="1"/>
</dbReference>
<evidence type="ECO:0000256" key="5">
    <source>
        <dbReference type="ARBA" id="ARBA00037918"/>
    </source>
</evidence>
<evidence type="ECO:0000259" key="12">
    <source>
        <dbReference type="Pfam" id="PF00465"/>
    </source>
</evidence>
<comment type="caution">
    <text evidence="13">The sequence shown here is derived from an EMBL/GenBank/DDBJ whole genome shotgun (WGS) entry which is preliminary data.</text>
</comment>
<dbReference type="SUPFAM" id="SSF56796">
    <property type="entry name" value="Dehydroquinate synthase-like"/>
    <property type="match status" value="1"/>
</dbReference>
<feature type="binding site" evidence="9">
    <location>
        <position position="274"/>
    </location>
    <ligand>
        <name>glycerol</name>
        <dbReference type="ChEBI" id="CHEBI:17754"/>
    </ligand>
</feature>
<evidence type="ECO:0000313" key="14">
    <source>
        <dbReference type="Proteomes" id="UP000076476"/>
    </source>
</evidence>
<evidence type="ECO:0000256" key="10">
    <source>
        <dbReference type="PIRSR" id="PIRSR000112-2"/>
    </source>
</evidence>
<evidence type="ECO:0000256" key="1">
    <source>
        <dbReference type="ARBA" id="ARBA00007358"/>
    </source>
</evidence>
<evidence type="ECO:0000256" key="2">
    <source>
        <dbReference type="ARBA" id="ARBA00022723"/>
    </source>
</evidence>
<evidence type="ECO:0000313" key="13">
    <source>
        <dbReference type="EMBL" id="KZN96986.1"/>
    </source>
</evidence>
<feature type="binding site" evidence="11">
    <location>
        <position position="39"/>
    </location>
    <ligand>
        <name>NAD(+)</name>
        <dbReference type="ChEBI" id="CHEBI:57540"/>
    </ligand>
</feature>
<dbReference type="Proteomes" id="UP000076476">
    <property type="component" value="Unassembled WGS sequence"/>
</dbReference>
<dbReference type="EC" id="1.1.1.6" evidence="6"/>
<dbReference type="PROSITE" id="PS00060">
    <property type="entry name" value="ADH_IRON_2"/>
    <property type="match status" value="1"/>
</dbReference>
<dbReference type="GO" id="GO:0005829">
    <property type="term" value="C:cytosol"/>
    <property type="evidence" value="ECO:0007669"/>
    <property type="project" value="TreeGrafter"/>
</dbReference>
<dbReference type="Pfam" id="PF00465">
    <property type="entry name" value="Fe-ADH"/>
    <property type="match status" value="1"/>
</dbReference>
<evidence type="ECO:0000256" key="8">
    <source>
        <dbReference type="ARBA" id="ARBA00049006"/>
    </source>
</evidence>